<evidence type="ECO:0008006" key="5">
    <source>
        <dbReference type="Google" id="ProtNLM"/>
    </source>
</evidence>
<reference evidence="3 4" key="1">
    <citation type="journal article" date="2015" name="Genome Announc.">
        <title>Draft Genome Sequence of Burkholderia sp. Strain PML1(12), an Ectomycorrhizosphere-Inhabiting Bacterium with Effective Mineral-Weathering Ability.</title>
        <authorList>
            <person name="Uroz S."/>
            <person name="Oger P."/>
        </authorList>
    </citation>
    <scope>NUCLEOTIDE SEQUENCE [LARGE SCALE GENOMIC DNA]</scope>
    <source>
        <strain evidence="4">PML1(12)</strain>
    </source>
</reference>
<sequence>MSVPDPSNSKAPPSLLSGKEKAEHANSSRILASLEGRVESGPERPRRSKSAYALLALLIAGAAAWGGWHYLRDARTDSRTNSPTDSSISAQAGANGNKTVAVAGASTQPASAAGNTAAALKATSGATVQVAGAQAPAVTSQAASIVAADDNATLKTTGRIASALENGASEELAASAAAPANKVANTTDVSGKKATKSEKTTVAQGDAKAARKSLRQDVREARDSKTPRQETLAAQDKKRPPAQNAGKPEDQDVDLLAALVSRTKPYTPPATDKRDTAATKLSAKADAGLAARLKECGKDNFFTDEICRWRVCDGHWGKDPACPAASTTNNSRN</sequence>
<keyword evidence="2" id="KW-0812">Transmembrane</keyword>
<organism evidence="3 4">
    <name type="scientific">Caballeronia mineralivorans PML1(12)</name>
    <dbReference type="NCBI Taxonomy" id="908627"/>
    <lineage>
        <taxon>Bacteria</taxon>
        <taxon>Pseudomonadati</taxon>
        <taxon>Pseudomonadota</taxon>
        <taxon>Betaproteobacteria</taxon>
        <taxon>Burkholderiales</taxon>
        <taxon>Burkholderiaceae</taxon>
        <taxon>Caballeronia</taxon>
    </lineage>
</organism>
<evidence type="ECO:0000313" key="4">
    <source>
        <dbReference type="Proteomes" id="UP000035963"/>
    </source>
</evidence>
<dbReference type="PATRIC" id="fig|908627.4.peg.2712"/>
<evidence type="ECO:0000256" key="1">
    <source>
        <dbReference type="SAM" id="MobiDB-lite"/>
    </source>
</evidence>
<feature type="compositionally biased region" description="Low complexity" evidence="1">
    <location>
        <begin position="175"/>
        <end position="185"/>
    </location>
</feature>
<name>A0A0J1CZV5_9BURK</name>
<dbReference type="EMBL" id="AEJF01000081">
    <property type="protein sequence ID" value="KLU25916.1"/>
    <property type="molecule type" value="Genomic_DNA"/>
</dbReference>
<dbReference type="Proteomes" id="UP000035963">
    <property type="component" value="Unassembled WGS sequence"/>
</dbReference>
<evidence type="ECO:0000313" key="3">
    <source>
        <dbReference type="EMBL" id="KLU25916.1"/>
    </source>
</evidence>
<keyword evidence="2" id="KW-1133">Transmembrane helix</keyword>
<keyword evidence="2" id="KW-0472">Membrane</keyword>
<feature type="compositionally biased region" description="Basic and acidic residues" evidence="1">
    <location>
        <begin position="36"/>
        <end position="45"/>
    </location>
</feature>
<gene>
    <name evidence="3" type="ORF">EOS_12230</name>
</gene>
<dbReference type="AlphaFoldDB" id="A0A0J1CZV5"/>
<evidence type="ECO:0000256" key="2">
    <source>
        <dbReference type="SAM" id="Phobius"/>
    </source>
</evidence>
<feature type="compositionally biased region" description="Basic and acidic residues" evidence="1">
    <location>
        <begin position="214"/>
        <end position="228"/>
    </location>
</feature>
<feature type="transmembrane region" description="Helical" evidence="2">
    <location>
        <begin position="51"/>
        <end position="71"/>
    </location>
</feature>
<feature type="region of interest" description="Disordered" evidence="1">
    <location>
        <begin position="175"/>
        <end position="251"/>
    </location>
</feature>
<protein>
    <recommendedName>
        <fullName evidence="5">Tail fiber protein</fullName>
    </recommendedName>
</protein>
<proteinExistence type="predicted"/>
<comment type="caution">
    <text evidence="3">The sequence shown here is derived from an EMBL/GenBank/DDBJ whole genome shotgun (WGS) entry which is preliminary data.</text>
</comment>
<feature type="region of interest" description="Disordered" evidence="1">
    <location>
        <begin position="1"/>
        <end position="46"/>
    </location>
</feature>
<feature type="compositionally biased region" description="Polar residues" evidence="1">
    <location>
        <begin position="1"/>
        <end position="11"/>
    </location>
</feature>
<keyword evidence="4" id="KW-1185">Reference proteome</keyword>
<accession>A0A0J1CZV5</accession>